<dbReference type="Gramene" id="Al_scaffold_0006_2434">
    <property type="protein sequence ID" value="Al_scaffold_0006_2434"/>
    <property type="gene ID" value="Al_scaffold_0006_2434"/>
</dbReference>
<feature type="transmembrane region" description="Helical" evidence="1">
    <location>
        <begin position="12"/>
        <end position="35"/>
    </location>
</feature>
<dbReference type="eggNOG" id="ENOG502R1S9">
    <property type="taxonomic scope" value="Eukaryota"/>
</dbReference>
<reference evidence="3" key="1">
    <citation type="journal article" date="2011" name="Nat. Genet.">
        <title>The Arabidopsis lyrata genome sequence and the basis of rapid genome size change.</title>
        <authorList>
            <person name="Hu T.T."/>
            <person name="Pattyn P."/>
            <person name="Bakker E.G."/>
            <person name="Cao J."/>
            <person name="Cheng J.-F."/>
            <person name="Clark R.M."/>
            <person name="Fahlgren N."/>
            <person name="Fawcett J.A."/>
            <person name="Grimwood J."/>
            <person name="Gundlach H."/>
            <person name="Haberer G."/>
            <person name="Hollister J.D."/>
            <person name="Ossowski S."/>
            <person name="Ottilar R.P."/>
            <person name="Salamov A.A."/>
            <person name="Schneeberger K."/>
            <person name="Spannagl M."/>
            <person name="Wang X."/>
            <person name="Yang L."/>
            <person name="Nasrallah M.E."/>
            <person name="Bergelson J."/>
            <person name="Carrington J.C."/>
            <person name="Gaut B.S."/>
            <person name="Schmutz J."/>
            <person name="Mayer K.F.X."/>
            <person name="Van de Peer Y."/>
            <person name="Grigoriev I.V."/>
            <person name="Nordborg M."/>
            <person name="Weigel D."/>
            <person name="Guo Y.-L."/>
        </authorList>
    </citation>
    <scope>NUCLEOTIDE SEQUENCE [LARGE SCALE GENOMIC DNA]</scope>
    <source>
        <strain evidence="3">cv. MN47</strain>
    </source>
</reference>
<evidence type="ECO:0000313" key="2">
    <source>
        <dbReference type="EMBL" id="EFH48414.1"/>
    </source>
</evidence>
<dbReference type="Proteomes" id="UP000008694">
    <property type="component" value="Unassembled WGS sequence"/>
</dbReference>
<evidence type="ECO:0000313" key="3">
    <source>
        <dbReference type="Proteomes" id="UP000008694"/>
    </source>
</evidence>
<organism evidence="3">
    <name type="scientific">Arabidopsis lyrata subsp. lyrata</name>
    <name type="common">Lyre-leaved rock-cress</name>
    <dbReference type="NCBI Taxonomy" id="81972"/>
    <lineage>
        <taxon>Eukaryota</taxon>
        <taxon>Viridiplantae</taxon>
        <taxon>Streptophyta</taxon>
        <taxon>Embryophyta</taxon>
        <taxon>Tracheophyta</taxon>
        <taxon>Spermatophyta</taxon>
        <taxon>Magnoliopsida</taxon>
        <taxon>eudicotyledons</taxon>
        <taxon>Gunneridae</taxon>
        <taxon>Pentapetalae</taxon>
        <taxon>rosids</taxon>
        <taxon>malvids</taxon>
        <taxon>Brassicales</taxon>
        <taxon>Brassicaceae</taxon>
        <taxon>Camelineae</taxon>
        <taxon>Arabidopsis</taxon>
    </lineage>
</organism>
<dbReference type="HOGENOM" id="CLU_1770582_0_0_1"/>
<sequence length="147" mass="16795">MDKFQHRFTRFGFISICLGSIALVLLISRCSISFFDYSLEKFEFSFPESELRRNVYSSSGEENRVVVDSHHVSQQILTLRSTNSTLQSKPEKLNRRNLVEQGLAKARASILEASSNVNTTLFKSDLPNPEIYRNPSSLYRFKVTAHG</sequence>
<dbReference type="AlphaFoldDB" id="D7M3X1"/>
<dbReference type="EMBL" id="GL348718">
    <property type="protein sequence ID" value="EFH48414.1"/>
    <property type="molecule type" value="Genomic_DNA"/>
</dbReference>
<keyword evidence="1" id="KW-1133">Transmembrane helix</keyword>
<gene>
    <name evidence="2" type="ORF">ARALYDRAFT_662369</name>
</gene>
<evidence type="ECO:0000256" key="1">
    <source>
        <dbReference type="SAM" id="Phobius"/>
    </source>
</evidence>
<proteinExistence type="predicted"/>
<name>D7M3X1_ARALL</name>
<accession>D7M3X1</accession>
<keyword evidence="1" id="KW-0812">Transmembrane</keyword>
<keyword evidence="1" id="KW-0472">Membrane</keyword>
<protein>
    <submittedName>
        <fullName evidence="2">Predicted protein</fullName>
    </submittedName>
</protein>
<keyword evidence="3" id="KW-1185">Reference proteome</keyword>
<dbReference type="STRING" id="81972.D7M3X1"/>